<dbReference type="AlphaFoldDB" id="A0A8S3W3A7"/>
<dbReference type="Proteomes" id="UP000691718">
    <property type="component" value="Unassembled WGS sequence"/>
</dbReference>
<gene>
    <name evidence="2" type="ORF">PAPOLLO_LOCUS1634</name>
</gene>
<evidence type="ECO:0000313" key="2">
    <source>
        <dbReference type="EMBL" id="CAG4938462.1"/>
    </source>
</evidence>
<evidence type="ECO:0000313" key="3">
    <source>
        <dbReference type="Proteomes" id="UP000691718"/>
    </source>
</evidence>
<name>A0A8S3W3A7_PARAO</name>
<feature type="region of interest" description="Disordered" evidence="1">
    <location>
        <begin position="88"/>
        <end position="130"/>
    </location>
</feature>
<dbReference type="EMBL" id="CAJQZP010000095">
    <property type="protein sequence ID" value="CAG4938462.1"/>
    <property type="molecule type" value="Genomic_DNA"/>
</dbReference>
<proteinExistence type="predicted"/>
<dbReference type="OrthoDB" id="7490880at2759"/>
<feature type="compositionally biased region" description="Basic and acidic residues" evidence="1">
    <location>
        <begin position="93"/>
        <end position="107"/>
    </location>
</feature>
<accession>A0A8S3W3A7</accession>
<reference evidence="2" key="1">
    <citation type="submission" date="2021-04" db="EMBL/GenBank/DDBJ databases">
        <authorList>
            <person name="Tunstrom K."/>
        </authorList>
    </citation>
    <scope>NUCLEOTIDE SEQUENCE</scope>
</reference>
<organism evidence="2 3">
    <name type="scientific">Parnassius apollo</name>
    <name type="common">Apollo butterfly</name>
    <name type="synonym">Papilio apollo</name>
    <dbReference type="NCBI Taxonomy" id="110799"/>
    <lineage>
        <taxon>Eukaryota</taxon>
        <taxon>Metazoa</taxon>
        <taxon>Ecdysozoa</taxon>
        <taxon>Arthropoda</taxon>
        <taxon>Hexapoda</taxon>
        <taxon>Insecta</taxon>
        <taxon>Pterygota</taxon>
        <taxon>Neoptera</taxon>
        <taxon>Endopterygota</taxon>
        <taxon>Lepidoptera</taxon>
        <taxon>Glossata</taxon>
        <taxon>Ditrysia</taxon>
        <taxon>Papilionoidea</taxon>
        <taxon>Papilionidae</taxon>
        <taxon>Parnassiinae</taxon>
        <taxon>Parnassini</taxon>
        <taxon>Parnassius</taxon>
        <taxon>Parnassius</taxon>
    </lineage>
</organism>
<evidence type="ECO:0000256" key="1">
    <source>
        <dbReference type="SAM" id="MobiDB-lite"/>
    </source>
</evidence>
<keyword evidence="3" id="KW-1185">Reference proteome</keyword>
<sequence length="130" mass="15038">MEVLENKQLNQDVNGEDYIHADILSQEKIYFTFDLPETSDAESVSGIVIPQRKLFAQKDSQTVKNFEQIMDNRENLAQLHRSKISYDKTNNVHKKDSFNRAAKERSKPVFPAKNCKSGPGTKTHWKLSRR</sequence>
<comment type="caution">
    <text evidence="2">The sequence shown here is derived from an EMBL/GenBank/DDBJ whole genome shotgun (WGS) entry which is preliminary data.</text>
</comment>
<protein>
    <submittedName>
        <fullName evidence="2">(apollo) hypothetical protein</fullName>
    </submittedName>
</protein>